<evidence type="ECO:0000313" key="3">
    <source>
        <dbReference type="EMBL" id="EFL29176.1"/>
    </source>
</evidence>
<reference evidence="3 4" key="1">
    <citation type="submission" date="2009-02" db="EMBL/GenBank/DDBJ databases">
        <title>Annotation of Streptomyces hygroscopicus strain ATCC 53653.</title>
        <authorList>
            <consortium name="The Broad Institute Genome Sequencing Platform"/>
            <consortium name="Broad Institute Microbial Sequencing Center"/>
            <person name="Fischbach M."/>
            <person name="Godfrey P."/>
            <person name="Ward D."/>
            <person name="Young S."/>
            <person name="Zeng Q."/>
            <person name="Koehrsen M."/>
            <person name="Alvarado L."/>
            <person name="Berlin A.M."/>
            <person name="Bochicchio J."/>
            <person name="Borenstein D."/>
            <person name="Chapman S.B."/>
            <person name="Chen Z."/>
            <person name="Engels R."/>
            <person name="Freedman E."/>
            <person name="Gellesch M."/>
            <person name="Goldberg J."/>
            <person name="Griggs A."/>
            <person name="Gujja S."/>
            <person name="Heilman E.R."/>
            <person name="Heiman D.I."/>
            <person name="Hepburn T.A."/>
            <person name="Howarth C."/>
            <person name="Jen D."/>
            <person name="Larson L."/>
            <person name="Lewis B."/>
            <person name="Mehta T."/>
            <person name="Park D."/>
            <person name="Pearson M."/>
            <person name="Richards J."/>
            <person name="Roberts A."/>
            <person name="Saif S."/>
            <person name="Shea T.D."/>
            <person name="Shenoy N."/>
            <person name="Sisk P."/>
            <person name="Stolte C."/>
            <person name="Sykes S.N."/>
            <person name="Thomson T."/>
            <person name="Walk T."/>
            <person name="White J."/>
            <person name="Yandava C."/>
            <person name="Straight P."/>
            <person name="Clardy J."/>
            <person name="Hung D."/>
            <person name="Kolter R."/>
            <person name="Mekalanos J."/>
            <person name="Walker S."/>
            <person name="Walsh C.T."/>
            <person name="Wieland-Brown L.C."/>
            <person name="Haas B."/>
            <person name="Nusbaum C."/>
            <person name="Birren B."/>
        </authorList>
    </citation>
    <scope>NUCLEOTIDE SEQUENCE [LARGE SCALE GENOMIC DNA]</scope>
    <source>
        <strain evidence="3 4">ATCC 53653</strain>
    </source>
</reference>
<dbReference type="EMBL" id="GG657754">
    <property type="protein sequence ID" value="EFL29176.1"/>
    <property type="molecule type" value="Genomic_DNA"/>
</dbReference>
<gene>
    <name evidence="3" type="ORF">SSOG_08891</name>
</gene>
<evidence type="ECO:0000259" key="2">
    <source>
        <dbReference type="Pfam" id="PF13490"/>
    </source>
</evidence>
<evidence type="ECO:0000313" key="4">
    <source>
        <dbReference type="Proteomes" id="UP000003963"/>
    </source>
</evidence>
<proteinExistence type="predicted"/>
<name>D9WJ80_9ACTN</name>
<dbReference type="HOGENOM" id="CLU_2425680_0_0_11"/>
<feature type="region of interest" description="Disordered" evidence="1">
    <location>
        <begin position="72"/>
        <end position="91"/>
    </location>
</feature>
<evidence type="ECO:0000256" key="1">
    <source>
        <dbReference type="SAM" id="MobiDB-lite"/>
    </source>
</evidence>
<organism evidence="3 4">
    <name type="scientific">Streptomyces himastatinicus ATCC 53653</name>
    <dbReference type="NCBI Taxonomy" id="457427"/>
    <lineage>
        <taxon>Bacteria</taxon>
        <taxon>Bacillati</taxon>
        <taxon>Actinomycetota</taxon>
        <taxon>Actinomycetes</taxon>
        <taxon>Kitasatosporales</taxon>
        <taxon>Streptomycetaceae</taxon>
        <taxon>Streptomyces</taxon>
        <taxon>Streptomyces violaceusniger group</taxon>
    </lineage>
</organism>
<dbReference type="Pfam" id="PF13490">
    <property type="entry name" value="zf-HC2"/>
    <property type="match status" value="1"/>
</dbReference>
<dbReference type="AlphaFoldDB" id="D9WJ80"/>
<feature type="domain" description="Putative zinc-finger" evidence="2">
    <location>
        <begin position="20"/>
        <end position="56"/>
    </location>
</feature>
<dbReference type="Proteomes" id="UP000003963">
    <property type="component" value="Unassembled WGS sequence"/>
</dbReference>
<dbReference type="InterPro" id="IPR027383">
    <property type="entry name" value="Znf_put"/>
</dbReference>
<sequence>MPTLPAPSAAHIGEDGRMHCSRIRTAVSARLDGEEPPPGITAQQVATHLDTCAACRQWEARARALTEHIARLRDADTDPGAEAPDQPPQAY</sequence>
<accession>D9WJ80</accession>
<protein>
    <recommendedName>
        <fullName evidence="2">Putative zinc-finger domain-containing protein</fullName>
    </recommendedName>
</protein>
<keyword evidence="4" id="KW-1185">Reference proteome</keyword>